<comment type="caution">
    <text evidence="2">The sequence shown here is derived from an EMBL/GenBank/DDBJ whole genome shotgun (WGS) entry which is preliminary data.</text>
</comment>
<dbReference type="AlphaFoldDB" id="A0A9X6NDH5"/>
<evidence type="ECO:0000256" key="1">
    <source>
        <dbReference type="SAM" id="MobiDB-lite"/>
    </source>
</evidence>
<gene>
    <name evidence="2" type="ORF">BV898_15686</name>
</gene>
<dbReference type="EMBL" id="MTYJ01000217">
    <property type="protein sequence ID" value="OWA51193.1"/>
    <property type="molecule type" value="Genomic_DNA"/>
</dbReference>
<accession>A0A9X6NDH5</accession>
<proteinExistence type="predicted"/>
<dbReference type="Proteomes" id="UP000192578">
    <property type="component" value="Unassembled WGS sequence"/>
</dbReference>
<keyword evidence="3" id="KW-1185">Reference proteome</keyword>
<name>A0A9X6NDH5_HYPEX</name>
<feature type="compositionally biased region" description="Basic residues" evidence="1">
    <location>
        <begin position="511"/>
        <end position="522"/>
    </location>
</feature>
<reference evidence="3" key="1">
    <citation type="submission" date="2017-01" db="EMBL/GenBank/DDBJ databases">
        <title>Comparative genomics of anhydrobiosis in the tardigrade Hypsibius dujardini.</title>
        <authorList>
            <person name="Yoshida Y."/>
            <person name="Koutsovoulos G."/>
            <person name="Laetsch D."/>
            <person name="Stevens L."/>
            <person name="Kumar S."/>
            <person name="Horikawa D."/>
            <person name="Ishino K."/>
            <person name="Komine S."/>
            <person name="Tomita M."/>
            <person name="Blaxter M."/>
            <person name="Arakawa K."/>
        </authorList>
    </citation>
    <scope>NUCLEOTIDE SEQUENCE [LARGE SCALE GENOMIC DNA]</scope>
    <source>
        <strain evidence="3">Z151</strain>
    </source>
</reference>
<dbReference type="PANTHER" id="PTHR46788">
    <property type="entry name" value="EF-HAND CALCIUM-BINDING DOMAIN-CONTAINING PROTEIN 5"/>
    <property type="match status" value="1"/>
</dbReference>
<organism evidence="2 3">
    <name type="scientific">Hypsibius exemplaris</name>
    <name type="common">Freshwater tardigrade</name>
    <dbReference type="NCBI Taxonomy" id="2072580"/>
    <lineage>
        <taxon>Eukaryota</taxon>
        <taxon>Metazoa</taxon>
        <taxon>Ecdysozoa</taxon>
        <taxon>Tardigrada</taxon>
        <taxon>Eutardigrada</taxon>
        <taxon>Parachela</taxon>
        <taxon>Hypsibioidea</taxon>
        <taxon>Hypsibiidae</taxon>
        <taxon>Hypsibius</taxon>
    </lineage>
</organism>
<feature type="region of interest" description="Disordered" evidence="1">
    <location>
        <begin position="498"/>
        <end position="522"/>
    </location>
</feature>
<protein>
    <submittedName>
        <fullName evidence="2">EF-hand calcium-binding domain-containing protein 5</fullName>
    </submittedName>
</protein>
<evidence type="ECO:0000313" key="2">
    <source>
        <dbReference type="EMBL" id="OWA51193.1"/>
    </source>
</evidence>
<dbReference type="OrthoDB" id="199400at2759"/>
<sequence length="522" mass="58468">MDTIVQFDPTVNLGIVRLAQLAKPSEESQLMASYSEQIQYAEGLVGRCANPHSQRSGNGNLDILFRDIIELIEKDGQIHSGNKVIAASIALLEHNTLNPAKGKFLLRFVAASDRESRYLINRIYLPESQNIGFRVAQAGRPGRIEKISQNDTPLPVSSERKQAVLCCLSEGFVQIQTQRKCIVALAEGLPWFHILLPTVVDIQMYWVEPDRRVNDTPTLRRVVSTAGGSSPAVVYPNPAVYRQGDPGFFDRLLCCATSAENVKETLFKERHLACPLRDKNNFAIIVLDINFGSDWPKATKETDVVNLLVICQKTLNEVLSTMSGTFPQLAIQKQFPERQHRFIFHRLLLVDLRQVCKRIQASTLSDIRTAPDSSQVHQQILKAILTAFHPAESEQGYFDRWSGCKDAVRLDLMDTIVQFDPTVNLGIRSARTISKAFREIVQLSEESVTVKHPIFQYFYRWITVCSRLLESSEAVRNDPAMQEGVSSQAYLTPTAGVATDGIPFRADPVPYKKKGKSKKGPS</sequence>
<dbReference type="PANTHER" id="PTHR46788:SF1">
    <property type="entry name" value="EF-HAND CALCIUM-BINDING DOMAIN-CONTAINING PROTEIN 5"/>
    <property type="match status" value="1"/>
</dbReference>
<evidence type="ECO:0000313" key="3">
    <source>
        <dbReference type="Proteomes" id="UP000192578"/>
    </source>
</evidence>